<evidence type="ECO:0000313" key="7">
    <source>
        <dbReference type="EMBL" id="MCS3919803.1"/>
    </source>
</evidence>
<evidence type="ECO:0000256" key="1">
    <source>
        <dbReference type="ARBA" id="ARBA00022908"/>
    </source>
</evidence>
<dbReference type="Pfam" id="PF00589">
    <property type="entry name" value="Phage_integrase"/>
    <property type="match status" value="1"/>
</dbReference>
<dbReference type="Gene3D" id="1.10.150.130">
    <property type="match status" value="1"/>
</dbReference>
<dbReference type="InterPro" id="IPR002104">
    <property type="entry name" value="Integrase_catalytic"/>
</dbReference>
<keyword evidence="1" id="KW-0229">DNA integration</keyword>
<evidence type="ECO:0000259" key="6">
    <source>
        <dbReference type="PROSITE" id="PS51900"/>
    </source>
</evidence>
<accession>A0ABT2EPB3</accession>
<dbReference type="InterPro" id="IPR011010">
    <property type="entry name" value="DNA_brk_join_enz"/>
</dbReference>
<reference evidence="7 8" key="1">
    <citation type="submission" date="2022-08" db="EMBL/GenBank/DDBJ databases">
        <title>Bacterial and archaeal communities from various locations to study Microbial Dark Matter (Phase II).</title>
        <authorList>
            <person name="Stepanauskas R."/>
        </authorList>
    </citation>
    <scope>NUCLEOTIDE SEQUENCE [LARGE SCALE GENOMIC DNA]</scope>
    <source>
        <strain evidence="7 8">PD1</strain>
    </source>
</reference>
<keyword evidence="3" id="KW-0233">DNA recombination</keyword>
<dbReference type="RefSeq" id="WP_259096651.1">
    <property type="nucleotide sequence ID" value="NZ_CP130454.1"/>
</dbReference>
<dbReference type="PROSITE" id="PS51900">
    <property type="entry name" value="CB"/>
    <property type="match status" value="1"/>
</dbReference>
<keyword evidence="8" id="KW-1185">Reference proteome</keyword>
<dbReference type="PROSITE" id="PS51898">
    <property type="entry name" value="TYR_RECOMBINASE"/>
    <property type="match status" value="1"/>
</dbReference>
<dbReference type="InterPro" id="IPR010998">
    <property type="entry name" value="Integrase_recombinase_N"/>
</dbReference>
<dbReference type="SUPFAM" id="SSF56349">
    <property type="entry name" value="DNA breaking-rejoining enzymes"/>
    <property type="match status" value="1"/>
</dbReference>
<dbReference type="InterPro" id="IPR050090">
    <property type="entry name" value="Tyrosine_recombinase_XerCD"/>
</dbReference>
<protein>
    <submittedName>
        <fullName evidence="7">Integrase/recombinase XerD</fullName>
    </submittedName>
</protein>
<dbReference type="PANTHER" id="PTHR30349:SF81">
    <property type="entry name" value="TYROSINE RECOMBINASE XERC"/>
    <property type="match status" value="1"/>
</dbReference>
<evidence type="ECO:0000256" key="4">
    <source>
        <dbReference type="PROSITE-ProRule" id="PRU01248"/>
    </source>
</evidence>
<feature type="domain" description="Core-binding (CB)" evidence="6">
    <location>
        <begin position="16"/>
        <end position="99"/>
    </location>
</feature>
<dbReference type="EMBL" id="JANUCP010000004">
    <property type="protein sequence ID" value="MCS3919803.1"/>
    <property type="molecule type" value="Genomic_DNA"/>
</dbReference>
<dbReference type="PANTHER" id="PTHR30349">
    <property type="entry name" value="PHAGE INTEGRASE-RELATED"/>
    <property type="match status" value="1"/>
</dbReference>
<evidence type="ECO:0000259" key="5">
    <source>
        <dbReference type="PROSITE" id="PS51898"/>
    </source>
</evidence>
<dbReference type="InterPro" id="IPR013762">
    <property type="entry name" value="Integrase-like_cat_sf"/>
</dbReference>
<sequence>MALAVRLELNALSVASDFDAAIDAFILSRHFKNLAPQTLDWYRRRLRQFAQFCQQRNETPSTFRRETVLAYLNLRAQQWTPQTANGDLRAIKAFARWLVREGFRENDPTKGIERLKEPLHYPRTLSDEQVVKLVNTIAQHADTFSGLRDLTFVCLLLDTGLRLSEALNLKLSDIDLAQGFVRIVGKGNRERFVPIGESVKVVLHRYLLRRLQVTNAGDWLFITTLATRWSNRQAQIRLARWAKKASIEGVRVSPHSLRFTFVRKWLQSGGDSIVLQRILGHQTTQMTAYYARLFATDLKDAHKRHSPIDALAPALKLPRQRLR</sequence>
<dbReference type="InterPro" id="IPR044068">
    <property type="entry name" value="CB"/>
</dbReference>
<gene>
    <name evidence="7" type="ORF">M2350_002220</name>
</gene>
<name>A0ABT2EPB3_9BACT</name>
<feature type="domain" description="Tyr recombinase" evidence="5">
    <location>
        <begin position="120"/>
        <end position="303"/>
    </location>
</feature>
<comment type="caution">
    <text evidence="7">The sequence shown here is derived from an EMBL/GenBank/DDBJ whole genome shotgun (WGS) entry which is preliminary data.</text>
</comment>
<dbReference type="Proteomes" id="UP001204798">
    <property type="component" value="Unassembled WGS sequence"/>
</dbReference>
<evidence type="ECO:0000313" key="8">
    <source>
        <dbReference type="Proteomes" id="UP001204798"/>
    </source>
</evidence>
<evidence type="ECO:0000256" key="2">
    <source>
        <dbReference type="ARBA" id="ARBA00023125"/>
    </source>
</evidence>
<dbReference type="Gene3D" id="1.10.443.10">
    <property type="entry name" value="Intergrase catalytic core"/>
    <property type="match status" value="1"/>
</dbReference>
<dbReference type="Pfam" id="PF13495">
    <property type="entry name" value="Phage_int_SAM_4"/>
    <property type="match status" value="1"/>
</dbReference>
<evidence type="ECO:0000256" key="3">
    <source>
        <dbReference type="ARBA" id="ARBA00023172"/>
    </source>
</evidence>
<proteinExistence type="predicted"/>
<organism evidence="7 8">
    <name type="scientific">Candidatus Fervidibacter sacchari</name>
    <dbReference type="NCBI Taxonomy" id="1448929"/>
    <lineage>
        <taxon>Bacteria</taxon>
        <taxon>Candidatus Fervidibacterota</taxon>
        <taxon>Candidatus Fervidibacter</taxon>
    </lineage>
</organism>
<keyword evidence="2 4" id="KW-0238">DNA-binding</keyword>
<dbReference type="InterPro" id="IPR004107">
    <property type="entry name" value="Integrase_SAM-like_N"/>
</dbReference>